<comment type="similarity">
    <text evidence="5">Belongs to the TatC family.</text>
</comment>
<evidence type="ECO:0000313" key="6">
    <source>
        <dbReference type="EMBL" id="AUW94215.1"/>
    </source>
</evidence>
<keyword evidence="7" id="KW-1185">Reference proteome</keyword>
<sequence>MNDREMTLTEHLTELRNRLFVILGAVAVVFLVGFFFTRPVLHWIIQHTPVHHVIVTGVTEAFFALIKLDFAMALILTSPLILYEVASFILPGLTPVERHVVGVVVGPGLVLFLVGTAAGYFVFVPIVLHVMLSFTGHGIQPMWRLGSLLSFIIDLSVPFGIVAELPLVSGVLAHLGLVQPIMFRRYRRYAILLAFFIAAILAPPDALSMTLMAIPIYLVYEISALVARLAYKAPATTVAATSGPPDAEGTR</sequence>
<evidence type="ECO:0000256" key="2">
    <source>
        <dbReference type="ARBA" id="ARBA00022692"/>
    </source>
</evidence>
<dbReference type="InterPro" id="IPR002033">
    <property type="entry name" value="TatC"/>
</dbReference>
<feature type="transmembrane region" description="Helical" evidence="5">
    <location>
        <begin position="148"/>
        <end position="177"/>
    </location>
</feature>
<dbReference type="PANTHER" id="PTHR30371">
    <property type="entry name" value="SEC-INDEPENDENT PROTEIN TRANSLOCASE PROTEIN TATC"/>
    <property type="match status" value="1"/>
</dbReference>
<comment type="subcellular location">
    <subcellularLocation>
        <location evidence="5">Cell membrane</location>
        <topology evidence="5">Multi-pass membrane protein</topology>
    </subcellularLocation>
    <subcellularLocation>
        <location evidence="1">Membrane</location>
        <topology evidence="1">Multi-pass membrane protein</topology>
    </subcellularLocation>
</comment>
<feature type="transmembrane region" description="Helical" evidence="5">
    <location>
        <begin position="100"/>
        <end position="128"/>
    </location>
</feature>
<keyword evidence="3 5" id="KW-1133">Transmembrane helix</keyword>
<comment type="subunit">
    <text evidence="5">Forms a complex with TatA.</text>
</comment>
<evidence type="ECO:0000256" key="1">
    <source>
        <dbReference type="ARBA" id="ARBA00004141"/>
    </source>
</evidence>
<feature type="transmembrane region" description="Helical" evidence="5">
    <location>
        <begin position="20"/>
        <end position="37"/>
    </location>
</feature>
<reference evidence="6 7" key="1">
    <citation type="journal article" date="2019" name="Sci. Rep.">
        <title>Sulfobacillus thermotolerans: new insights into resistance and metabolic capacities of acidophilic chemolithotrophs.</title>
        <authorList>
            <person name="Panyushkina A.E."/>
            <person name="Babenko V.V."/>
            <person name="Nikitina A.S."/>
            <person name="Selezneva O.V."/>
            <person name="Tsaplina I.A."/>
            <person name="Letarova M.A."/>
            <person name="Kostryukova E.S."/>
            <person name="Letarov A.V."/>
        </authorList>
    </citation>
    <scope>NUCLEOTIDE SEQUENCE [LARGE SCALE GENOMIC DNA]</scope>
    <source>
        <strain evidence="6 7">Kr1</strain>
    </source>
</reference>
<feature type="transmembrane region" description="Helical" evidence="5">
    <location>
        <begin position="72"/>
        <end position="93"/>
    </location>
</feature>
<dbReference type="EMBL" id="CP019454">
    <property type="protein sequence ID" value="AUW94215.1"/>
    <property type="molecule type" value="Genomic_DNA"/>
</dbReference>
<evidence type="ECO:0000256" key="5">
    <source>
        <dbReference type="HAMAP-Rule" id="MF_00902"/>
    </source>
</evidence>
<evidence type="ECO:0000256" key="3">
    <source>
        <dbReference type="ARBA" id="ARBA00022989"/>
    </source>
</evidence>
<dbReference type="HAMAP" id="MF_00902">
    <property type="entry name" value="TatC"/>
    <property type="match status" value="1"/>
</dbReference>
<protein>
    <recommendedName>
        <fullName evidence="5">Sec-independent protein translocase protein TatC</fullName>
    </recommendedName>
</protein>
<name>A0ABM6RSD0_9FIRM</name>
<dbReference type="Pfam" id="PF00902">
    <property type="entry name" value="TatC"/>
    <property type="match status" value="1"/>
</dbReference>
<comment type="function">
    <text evidence="5">Part of the twin-arginine translocation (Tat) system that transports large folded proteins containing a characteristic twin-arginine motif in their signal peptide across membranes.</text>
</comment>
<dbReference type="PRINTS" id="PR01840">
    <property type="entry name" value="TATCFAMILY"/>
</dbReference>
<dbReference type="PANTHER" id="PTHR30371:SF0">
    <property type="entry name" value="SEC-INDEPENDENT PROTEIN TRANSLOCASE PROTEIN TATC, CHLOROPLASTIC-RELATED"/>
    <property type="match status" value="1"/>
</dbReference>
<keyword evidence="5" id="KW-0811">Translocation</keyword>
<accession>A0ABM6RSD0</accession>
<proteinExistence type="inferred from homology"/>
<keyword evidence="5" id="KW-0813">Transport</keyword>
<comment type="caution">
    <text evidence="5">Lacks conserved residue(s) required for the propagation of feature annotation.</text>
</comment>
<feature type="transmembrane region" description="Helical" evidence="5">
    <location>
        <begin position="189"/>
        <end position="206"/>
    </location>
</feature>
<keyword evidence="5" id="KW-1003">Cell membrane</keyword>
<keyword evidence="5" id="KW-0653">Protein transport</keyword>
<keyword evidence="4 5" id="KW-0472">Membrane</keyword>
<keyword evidence="2 5" id="KW-0812">Transmembrane</keyword>
<evidence type="ECO:0000256" key="4">
    <source>
        <dbReference type="ARBA" id="ARBA00023136"/>
    </source>
</evidence>
<dbReference type="NCBIfam" id="TIGR00945">
    <property type="entry name" value="tatC"/>
    <property type="match status" value="1"/>
</dbReference>
<organism evidence="6 7">
    <name type="scientific">Sulfobacillus thermotolerans</name>
    <dbReference type="NCBI Taxonomy" id="338644"/>
    <lineage>
        <taxon>Bacteria</taxon>
        <taxon>Bacillati</taxon>
        <taxon>Bacillota</taxon>
        <taxon>Clostridia</taxon>
        <taxon>Eubacteriales</taxon>
        <taxon>Clostridiales Family XVII. Incertae Sedis</taxon>
        <taxon>Sulfobacillus</taxon>
    </lineage>
</organism>
<gene>
    <name evidence="5" type="primary">tatC</name>
    <name evidence="6" type="ORF">BXT84_09865</name>
</gene>
<evidence type="ECO:0000313" key="7">
    <source>
        <dbReference type="Proteomes" id="UP000325292"/>
    </source>
</evidence>
<dbReference type="Proteomes" id="UP000325292">
    <property type="component" value="Chromosome"/>
</dbReference>